<feature type="active site" evidence="11">
    <location>
        <position position="108"/>
    </location>
</feature>
<accession>A0A8T4C715</accession>
<organism evidence="14 15">
    <name type="scientific">Candidatus Iainarchaeum sp</name>
    <dbReference type="NCBI Taxonomy" id="3101447"/>
    <lineage>
        <taxon>Archaea</taxon>
        <taxon>Candidatus Iainarchaeota</taxon>
        <taxon>Candidatus Iainarchaeia</taxon>
        <taxon>Candidatus Iainarchaeales</taxon>
        <taxon>Candidatus Iainarchaeaceae</taxon>
        <taxon>Candidatus Iainarchaeum</taxon>
    </lineage>
</organism>
<keyword evidence="6 11" id="KW-0235">DNA replication</keyword>
<dbReference type="GO" id="GO:0046872">
    <property type="term" value="F:metal ion binding"/>
    <property type="evidence" value="ECO:0007669"/>
    <property type="project" value="UniProtKB-KW"/>
</dbReference>
<comment type="caution">
    <text evidence="14">The sequence shown here is derived from an EMBL/GenBank/DDBJ whole genome shotgun (WGS) entry which is preliminary data.</text>
</comment>
<dbReference type="InterPro" id="IPR002755">
    <property type="entry name" value="DNA_primase_S"/>
</dbReference>
<evidence type="ECO:0000256" key="9">
    <source>
        <dbReference type="ARBA" id="ARBA00023163"/>
    </source>
</evidence>
<reference evidence="14" key="1">
    <citation type="submission" date="2019-03" db="EMBL/GenBank/DDBJ databases">
        <title>Lake Tanganyika Metagenome-Assembled Genomes (MAGs).</title>
        <authorList>
            <person name="Tran P."/>
        </authorList>
    </citation>
    <scope>NUCLEOTIDE SEQUENCE</scope>
    <source>
        <strain evidence="14">M_DeepCast_50m_m2_156</strain>
    </source>
</reference>
<dbReference type="HAMAP" id="MF_00700">
    <property type="entry name" value="DNA_primase_sml_arc"/>
    <property type="match status" value="1"/>
</dbReference>
<feature type="active site" evidence="11">
    <location>
        <position position="324"/>
    </location>
</feature>
<dbReference type="PANTHER" id="PTHR10536">
    <property type="entry name" value="DNA PRIMASE SMALL SUBUNIT"/>
    <property type="match status" value="1"/>
</dbReference>
<name>A0A8T4C715_9ARCH</name>
<dbReference type="Gene3D" id="3.90.920.10">
    <property type="entry name" value="DNA primase, PRIM domain"/>
    <property type="match status" value="1"/>
</dbReference>
<keyword evidence="5 11" id="KW-0548">Nucleotidyltransferase</keyword>
<evidence type="ECO:0000256" key="7">
    <source>
        <dbReference type="ARBA" id="ARBA00022723"/>
    </source>
</evidence>
<comment type="function">
    <text evidence="11">Catalytic subunit of DNA primase, an RNA polymerase that catalyzes the synthesis of short RNA molecules used as primers for DNA polymerase during DNA replication. The small subunit contains the primase catalytic core and has DNA synthesis activity on its own. Binding to the large subunit stabilizes and modulates the activity, increasing the rate of DNA synthesis while decreasing the length of the DNA fragments, and conferring RNA synthesis capability. The DNA polymerase activity may enable DNA primase to also catalyze primer extension after primer synthesis. May also play a role in DNA repair.</text>
</comment>
<dbReference type="GO" id="GO:1990077">
    <property type="term" value="C:primosome complex"/>
    <property type="evidence" value="ECO:0007669"/>
    <property type="project" value="UniProtKB-KW"/>
</dbReference>
<keyword evidence="4 11" id="KW-0808">Transferase</keyword>
<evidence type="ECO:0000313" key="14">
    <source>
        <dbReference type="EMBL" id="MBM3282279.1"/>
    </source>
</evidence>
<evidence type="ECO:0000256" key="2">
    <source>
        <dbReference type="ARBA" id="ARBA00022478"/>
    </source>
</evidence>
<comment type="cofactor">
    <cofactor evidence="11">
        <name>Mg(2+)</name>
        <dbReference type="ChEBI" id="CHEBI:18420"/>
    </cofactor>
    <cofactor evidence="11">
        <name>Mn(2+)</name>
        <dbReference type="ChEBI" id="CHEBI:29035"/>
    </cofactor>
</comment>
<dbReference type="Pfam" id="PF01896">
    <property type="entry name" value="DNA_primase_S"/>
    <property type="match status" value="1"/>
</dbReference>
<comment type="subunit">
    <text evidence="11">Heterodimer of a small subunit (PriS) and a large subunit (PriL).</text>
</comment>
<dbReference type="AlphaFoldDB" id="A0A8T4C715"/>
<comment type="caution">
    <text evidence="11">Lacks conserved residue(s) required for the propagation of feature annotation.</text>
</comment>
<dbReference type="Proteomes" id="UP000774699">
    <property type="component" value="Unassembled WGS sequence"/>
</dbReference>
<evidence type="ECO:0000256" key="11">
    <source>
        <dbReference type="HAMAP-Rule" id="MF_00700"/>
    </source>
</evidence>
<comment type="similarity">
    <text evidence="1 11 12">Belongs to the eukaryotic-type primase small subunit family.</text>
</comment>
<dbReference type="EC" id="2.7.7.-" evidence="11"/>
<evidence type="ECO:0000256" key="4">
    <source>
        <dbReference type="ARBA" id="ARBA00022679"/>
    </source>
</evidence>
<keyword evidence="2 11" id="KW-0240">DNA-directed RNA polymerase</keyword>
<evidence type="ECO:0000256" key="3">
    <source>
        <dbReference type="ARBA" id="ARBA00022515"/>
    </source>
</evidence>
<keyword evidence="7 11" id="KW-0479">Metal-binding</keyword>
<keyword evidence="8 11" id="KW-0460">Magnesium</keyword>
<evidence type="ECO:0000256" key="5">
    <source>
        <dbReference type="ARBA" id="ARBA00022695"/>
    </source>
</evidence>
<proteinExistence type="inferred from homology"/>
<evidence type="ECO:0000313" key="15">
    <source>
        <dbReference type="Proteomes" id="UP000774699"/>
    </source>
</evidence>
<keyword evidence="3 11" id="KW-0639">Primosome</keyword>
<dbReference type="GO" id="GO:0006269">
    <property type="term" value="P:DNA replication, synthesis of primer"/>
    <property type="evidence" value="ECO:0007669"/>
    <property type="project" value="UniProtKB-UniRule"/>
</dbReference>
<evidence type="ECO:0000256" key="1">
    <source>
        <dbReference type="ARBA" id="ARBA00009762"/>
    </source>
</evidence>
<dbReference type="SUPFAM" id="SSF56747">
    <property type="entry name" value="Prim-pol domain"/>
    <property type="match status" value="1"/>
</dbReference>
<dbReference type="GO" id="GO:0000428">
    <property type="term" value="C:DNA-directed RNA polymerase complex"/>
    <property type="evidence" value="ECO:0007669"/>
    <property type="project" value="UniProtKB-KW"/>
</dbReference>
<evidence type="ECO:0000256" key="10">
    <source>
        <dbReference type="ARBA" id="ARBA00023211"/>
    </source>
</evidence>
<evidence type="ECO:0000256" key="8">
    <source>
        <dbReference type="ARBA" id="ARBA00022842"/>
    </source>
</evidence>
<dbReference type="InterPro" id="IPR023639">
    <property type="entry name" value="DNA_primase_ssu_PriS"/>
</dbReference>
<keyword evidence="9 11" id="KW-0804">Transcription</keyword>
<evidence type="ECO:0000256" key="6">
    <source>
        <dbReference type="ARBA" id="ARBA00022705"/>
    </source>
</evidence>
<sequence length="420" mass="47116">MYWGVRGSVSVMSYSNEITWLRSLFQKHYSIHNLGLPYPASQREFGYGIEGKIDKRHVSVRDENEFNAFLRNTVPLYVSASVSEFMNPGIQPMEKKGLVGSDLIYEFDADDIDTSCKRVHDSWSCKSCGANGKGRVKKCTTCGKGTALDEWVCSECVSATKKQTFSLLSVLQNDFGFDEKSLFINFSGSKGYHVHVRSKNIFSLPKSARVELMDYLSMFEFDPALSGFSFDGKAYRCPKYARTSGHAKRLLDELLRLVESGTEDEWVIISGSSPRSIRSYLSDRVQWYKEIQSGYLPALPGKKTEAFWNNVLSHLVSVLRLPIDRQTSGDIYKLIRVPNTLHGSTGFRSDVISFSALSTYDPFVDAVAFSTLNERKLLVHHAPKLTIGGHTLEPVNEPTEMTLPCPLSVYLVGWGAATLR</sequence>
<evidence type="ECO:0000256" key="12">
    <source>
        <dbReference type="RuleBase" id="RU003514"/>
    </source>
</evidence>
<evidence type="ECO:0000256" key="13">
    <source>
        <dbReference type="RuleBase" id="RU004224"/>
    </source>
</evidence>
<comment type="function">
    <text evidence="13">RNA polymerase that catalyzes the synthesis of short RNA molecules used as primers for DNA polymerase during DNA replication.</text>
</comment>
<gene>
    <name evidence="11" type="primary">priS</name>
    <name evidence="14" type="ORF">FJY86_02985</name>
</gene>
<keyword evidence="10 11" id="KW-0464">Manganese</keyword>
<dbReference type="GO" id="GO:0003899">
    <property type="term" value="F:DNA-directed RNA polymerase activity"/>
    <property type="evidence" value="ECO:0007669"/>
    <property type="project" value="UniProtKB-UniRule"/>
</dbReference>
<dbReference type="EMBL" id="VGJJ01000020">
    <property type="protein sequence ID" value="MBM3282279.1"/>
    <property type="molecule type" value="Genomic_DNA"/>
</dbReference>
<protein>
    <recommendedName>
        <fullName evidence="11">DNA primase small subunit PriS</fullName>
        <ecNumber evidence="11">2.7.7.-</ecNumber>
    </recommendedName>
</protein>